<feature type="compositionally biased region" description="Basic and acidic residues" evidence="1">
    <location>
        <begin position="180"/>
        <end position="210"/>
    </location>
</feature>
<evidence type="ECO:0000313" key="3">
    <source>
        <dbReference type="EnsemblMetazoa" id="CLYHEMP019736.1"/>
    </source>
</evidence>
<dbReference type="InterPro" id="IPR006569">
    <property type="entry name" value="CID_dom"/>
</dbReference>
<feature type="compositionally biased region" description="Low complexity" evidence="1">
    <location>
        <begin position="523"/>
        <end position="539"/>
    </location>
</feature>
<dbReference type="InterPro" id="IPR054127">
    <property type="entry name" value="Pcf11_C"/>
</dbReference>
<dbReference type="Gene3D" id="1.25.40.90">
    <property type="match status" value="1"/>
</dbReference>
<feature type="compositionally biased region" description="Basic and acidic residues" evidence="1">
    <location>
        <begin position="726"/>
        <end position="780"/>
    </location>
</feature>
<dbReference type="GO" id="GO:0005737">
    <property type="term" value="C:cytoplasm"/>
    <property type="evidence" value="ECO:0007669"/>
    <property type="project" value="TreeGrafter"/>
</dbReference>
<feature type="compositionally biased region" description="Polar residues" evidence="1">
    <location>
        <begin position="540"/>
        <end position="555"/>
    </location>
</feature>
<feature type="region of interest" description="Disordered" evidence="1">
    <location>
        <begin position="1437"/>
        <end position="1489"/>
    </location>
</feature>
<proteinExistence type="predicted"/>
<dbReference type="CDD" id="cd16982">
    <property type="entry name" value="CID_Pcf11"/>
    <property type="match status" value="1"/>
</dbReference>
<feature type="region of interest" description="Disordered" evidence="1">
    <location>
        <begin position="296"/>
        <end position="414"/>
    </location>
</feature>
<dbReference type="SMART" id="SM00582">
    <property type="entry name" value="RPR"/>
    <property type="match status" value="1"/>
</dbReference>
<dbReference type="GO" id="GO:0031124">
    <property type="term" value="P:mRNA 3'-end processing"/>
    <property type="evidence" value="ECO:0007669"/>
    <property type="project" value="InterPro"/>
</dbReference>
<dbReference type="RefSeq" id="XP_066922810.1">
    <property type="nucleotide sequence ID" value="XM_067066709.1"/>
</dbReference>
<feature type="compositionally biased region" description="Acidic residues" evidence="1">
    <location>
        <begin position="1472"/>
        <end position="1489"/>
    </location>
</feature>
<evidence type="ECO:0000313" key="4">
    <source>
        <dbReference type="Proteomes" id="UP000594262"/>
    </source>
</evidence>
<dbReference type="SUPFAM" id="SSF48464">
    <property type="entry name" value="ENTH/VHS domain"/>
    <property type="match status" value="1"/>
</dbReference>
<dbReference type="InterPro" id="IPR047415">
    <property type="entry name" value="Pcf11_CID"/>
</dbReference>
<dbReference type="GO" id="GO:0006369">
    <property type="term" value="P:termination of RNA polymerase II transcription"/>
    <property type="evidence" value="ECO:0007669"/>
    <property type="project" value="InterPro"/>
</dbReference>
<feature type="compositionally biased region" description="Basic and acidic residues" evidence="1">
    <location>
        <begin position="569"/>
        <end position="634"/>
    </location>
</feature>
<feature type="compositionally biased region" description="Low complexity" evidence="1">
    <location>
        <begin position="267"/>
        <end position="276"/>
    </location>
</feature>
<dbReference type="GO" id="GO:0003729">
    <property type="term" value="F:mRNA binding"/>
    <property type="evidence" value="ECO:0007669"/>
    <property type="project" value="InterPro"/>
</dbReference>
<protein>
    <recommendedName>
        <fullName evidence="2">CID domain-containing protein</fullName>
    </recommendedName>
</protein>
<feature type="domain" description="CID" evidence="2">
    <location>
        <begin position="4"/>
        <end position="133"/>
    </location>
</feature>
<feature type="compositionally biased region" description="Polar residues" evidence="1">
    <location>
        <begin position="377"/>
        <end position="400"/>
    </location>
</feature>
<feature type="compositionally biased region" description="Polar residues" evidence="1">
    <location>
        <begin position="310"/>
        <end position="344"/>
    </location>
</feature>
<feature type="compositionally biased region" description="Polar residues" evidence="1">
    <location>
        <begin position="636"/>
        <end position="651"/>
    </location>
</feature>
<dbReference type="InterPro" id="IPR045154">
    <property type="entry name" value="PCF11-like"/>
</dbReference>
<feature type="compositionally biased region" description="Low complexity" evidence="1">
    <location>
        <begin position="403"/>
        <end position="414"/>
    </location>
</feature>
<dbReference type="OrthoDB" id="5972169at2759"/>
<feature type="region of interest" description="Disordered" evidence="1">
    <location>
        <begin position="224"/>
        <end position="281"/>
    </location>
</feature>
<dbReference type="Pfam" id="PF11526">
    <property type="entry name" value="Pfc11_Clp1_ID"/>
    <property type="match status" value="1"/>
</dbReference>
<evidence type="ECO:0000256" key="1">
    <source>
        <dbReference type="SAM" id="MobiDB-lite"/>
    </source>
</evidence>
<feature type="compositionally biased region" description="Pro residues" evidence="1">
    <location>
        <begin position="1125"/>
        <end position="1134"/>
    </location>
</feature>
<dbReference type="EnsemblMetazoa" id="CLYHEMT019736.1">
    <property type="protein sequence ID" value="CLYHEMP019736.1"/>
    <property type="gene ID" value="CLYHEMG019736"/>
</dbReference>
<feature type="compositionally biased region" description="Low complexity" evidence="1">
    <location>
        <begin position="431"/>
        <end position="441"/>
    </location>
</feature>
<keyword evidence="4" id="KW-1185">Reference proteome</keyword>
<dbReference type="GO" id="GO:0000993">
    <property type="term" value="F:RNA polymerase II complex binding"/>
    <property type="evidence" value="ECO:0007669"/>
    <property type="project" value="InterPro"/>
</dbReference>
<dbReference type="Pfam" id="PF04818">
    <property type="entry name" value="CID"/>
    <property type="match status" value="1"/>
</dbReference>
<sequence length="1551" mass="174132">MADRIREVICEYENAIQDLTFNSKPLINALTMVAEENKEYGAPIVKVICDRIKKVDIGKKMPSLYLLDSILKNVGKDYIHIICNVIGETFCHVFETAADERNRMSLFKLRKTWTQYFPVKTLNEIDVRSRKTDPNWPILAPAIPENGENQNKIHINPKFLQPKQEMSNDRNASSRNNEAQMKEQAKMEKLKREREEHEMQLKQKQMEREKVLADQRRQLDILRKQQQMQQPPQANTNKPQSIKEPNKDPRIRTVSPKPDNSNHSNTSNSVKLSPKVSSKKQKAAVSVVNKIVNNLAGKKPKAKKSSVSATQLNMHPSSKSTTINPIKNWDGTLQGSLQSTTTPAGISAPIIMKSEPPKKRNTDRSSNDKGRIRPIQSAKQPQIQSKEQPVQSSQTSQGPVESQPPIQTAQPQAQLNQPLAQANQPLAQANQPLAQANQPSSSQPPPPPFSAAFSGLSSRDMQIAAQAAAIATAMHQMQSVANGPIAPEQSAQIAAQLVKMLSSSAQESTSTAAVVTTTTQGVSLPSTQTTNSTSTTISTKVDTPSTINSTKQETPLDNLKEAGSTQSENTDHSKEDPLKTEPPVKSESDQKPQDNEPKKKEIERRYRGYENRYKDIERAKRDPENSNLKMKVDLKISNTLEDSTSTENIKLNISPKKIPKIKETVKSTSPKGKGKEKELKDVTENDNFKIKSPPITKTDSKTKIDNEKQGAVKKSDSKNASSSVERQGRPKSREGNSKDSSVEKTTRIGNKDKDRKQSDPKIEPPSKKTKETPAESTERSRKSRARSPSRYYCQLEKKTDTEKIVEEKEKALTLQRKRKDSENEEILDNKAKEQKKVYESYIAHIETLESNSEKPNNKISVGTLESVFRQFDTKYKKRMMSSDHYKALADRVDKLASRIAGKEIKIGKRLKYEETYSPNKKRFLNNQNPEMQFRRRLPFDRPFGPDGPYPPPGMMRGPPPPHWRGLPPPHWRGPIPSFGGPPPHFMDGPRPPHFMDGPPPHQMGMHPPPQMQEGMPPPQPMDHDGNMPPPHQFMDGPRPPHWDGPPMEQWRNSPPPHMMMEGGPPPEHWQEMPPPHMMDGPPPNMNEGPPPNMMEGPPPNIMQPPPNGMAPLHRDSPIPHQMEAPQPPGPPPQAPALDVNSLLGQLISTGLIGNTSNPSPTPPMVDDDDLPAPEIPLRIDELKRRQDIVVNQLFLGMQCSSCGERFPKSHRKQYSDHLDWHFRENKKEKEGVKKVMSRSWYLALSDWVEYTETKISKDGKVQSVFFESEKGEDSLHLSTRKRKNSFVPSVPVEGDENGGMCGVCMDRLEEYWDEDLEEWRYKDAIRIKNKTYHVACQDYVHDEELDETVTPTITTPNVEKSFSLNDSTPLDDLEGIFPPGTETDIAPPGTEPTPPKAKTISKLSPQKSDVKPIEEKEDPLPSDIKPLATIPIIEPAPTETEIEPPPPGTENDIVGPTIPDIAELEPAPTGTENEEPEPLPPGTEDEQETMEIDSINENVIKKDTYEEKRTNFLDNNVEMKDSAKIENDEYIDLPADSPEYPLIAPTTERNL</sequence>
<dbReference type="InterPro" id="IPR021605">
    <property type="entry name" value="Pcf11_Clp1-ID"/>
</dbReference>
<feature type="compositionally biased region" description="Basic and acidic residues" evidence="1">
    <location>
        <begin position="698"/>
        <end position="717"/>
    </location>
</feature>
<organism evidence="3 4">
    <name type="scientific">Clytia hemisphaerica</name>
    <dbReference type="NCBI Taxonomy" id="252671"/>
    <lineage>
        <taxon>Eukaryota</taxon>
        <taxon>Metazoa</taxon>
        <taxon>Cnidaria</taxon>
        <taxon>Hydrozoa</taxon>
        <taxon>Hydroidolina</taxon>
        <taxon>Leptothecata</taxon>
        <taxon>Obeliida</taxon>
        <taxon>Clytiidae</taxon>
        <taxon>Clytia</taxon>
    </lineage>
</organism>
<feature type="region of interest" description="Disordered" evidence="1">
    <location>
        <begin position="523"/>
        <end position="799"/>
    </location>
</feature>
<dbReference type="PANTHER" id="PTHR15921">
    <property type="entry name" value="PRE-MRNA CLEAVAGE COMPLEX II"/>
    <property type="match status" value="1"/>
</dbReference>
<feature type="region of interest" description="Disordered" evidence="1">
    <location>
        <begin position="1107"/>
        <end position="1136"/>
    </location>
</feature>
<feature type="compositionally biased region" description="Basic and acidic residues" evidence="1">
    <location>
        <begin position="673"/>
        <end position="689"/>
    </location>
</feature>
<reference evidence="3" key="1">
    <citation type="submission" date="2021-01" db="UniProtKB">
        <authorList>
            <consortium name="EnsemblMetazoa"/>
        </authorList>
    </citation>
    <scope>IDENTIFICATION</scope>
</reference>
<feature type="region of interest" description="Disordered" evidence="1">
    <location>
        <begin position="431"/>
        <end position="454"/>
    </location>
</feature>
<accession>A0A7M5XBU4</accession>
<feature type="compositionally biased region" description="Basic and acidic residues" evidence="1">
    <location>
        <begin position="355"/>
        <end position="371"/>
    </location>
</feature>
<dbReference type="Pfam" id="PF21936">
    <property type="entry name" value="Pcf11_C"/>
    <property type="match status" value="1"/>
</dbReference>
<dbReference type="GeneID" id="136810142"/>
<dbReference type="Proteomes" id="UP000594262">
    <property type="component" value="Unplaced"/>
</dbReference>
<dbReference type="PROSITE" id="PS51391">
    <property type="entry name" value="CID"/>
    <property type="match status" value="1"/>
</dbReference>
<dbReference type="PANTHER" id="PTHR15921:SF3">
    <property type="entry name" value="PRE-MRNA CLEAVAGE COMPLEX 2 PROTEIN PCF11"/>
    <property type="match status" value="1"/>
</dbReference>
<feature type="region of interest" description="Disordered" evidence="1">
    <location>
        <begin position="1074"/>
        <end position="1095"/>
    </location>
</feature>
<evidence type="ECO:0000259" key="2">
    <source>
        <dbReference type="PROSITE" id="PS51391"/>
    </source>
</evidence>
<dbReference type="InterPro" id="IPR008942">
    <property type="entry name" value="ENTH_VHS"/>
</dbReference>
<name>A0A7M5XBU4_9CNID</name>
<feature type="region of interest" description="Disordered" evidence="1">
    <location>
        <begin position="1380"/>
        <end position="1424"/>
    </location>
</feature>
<feature type="compositionally biased region" description="Polar residues" evidence="1">
    <location>
        <begin position="169"/>
        <end position="179"/>
    </location>
</feature>
<dbReference type="GO" id="GO:0005849">
    <property type="term" value="C:mRNA cleavage factor complex"/>
    <property type="evidence" value="ECO:0007669"/>
    <property type="project" value="InterPro"/>
</dbReference>
<feature type="region of interest" description="Disordered" evidence="1">
    <location>
        <begin position="159"/>
        <end position="210"/>
    </location>
</feature>